<evidence type="ECO:0000313" key="3">
    <source>
        <dbReference type="Proteomes" id="UP001108240"/>
    </source>
</evidence>
<dbReference type="Proteomes" id="UP001108240">
    <property type="component" value="Unplaced"/>
</dbReference>
<dbReference type="InterPro" id="IPR029044">
    <property type="entry name" value="Nucleotide-diphossugar_trans"/>
</dbReference>
<dbReference type="Ensembl" id="ENSCCRT00000111830.1">
    <property type="protein sequence ID" value="ENSCCRP00000151250.1"/>
    <property type="gene ID" value="ENSCCRG00000076654.1"/>
</dbReference>
<reference evidence="2" key="1">
    <citation type="submission" date="2025-08" db="UniProtKB">
        <authorList>
            <consortium name="Ensembl"/>
        </authorList>
    </citation>
    <scope>IDENTIFICATION</scope>
</reference>
<sequence length="206" mass="22448">MRRKQKRLLQIALLLLLAFLLLPNIGLWSASLERMFDSSADAAALSHAQRMNTVQNAGVRRKDWHDHALMKSEAARSGVGEQGRPYPLTDSDRVDQAYRENGFNIFVSNRISLNRSLPDIRHPKASEGSSGGVHGAAAEGSNPAHEEARGSDPDQTAGCRGCEGSGHHVPGLTLRGQRQLAAAVTGSHRGEPEDDRVSDDRCDRPR</sequence>
<feature type="region of interest" description="Disordered" evidence="1">
    <location>
        <begin position="118"/>
        <end position="206"/>
    </location>
</feature>
<feature type="region of interest" description="Disordered" evidence="1">
    <location>
        <begin position="71"/>
        <end position="92"/>
    </location>
</feature>
<dbReference type="AlphaFoldDB" id="A0A9J8BD92"/>
<dbReference type="GeneTree" id="ENSGT00940000156690"/>
<keyword evidence="3" id="KW-1185">Reference proteome</keyword>
<organism evidence="2 3">
    <name type="scientific">Cyprinus carpio carpio</name>
    <dbReference type="NCBI Taxonomy" id="630221"/>
    <lineage>
        <taxon>Eukaryota</taxon>
        <taxon>Metazoa</taxon>
        <taxon>Chordata</taxon>
        <taxon>Craniata</taxon>
        <taxon>Vertebrata</taxon>
        <taxon>Euteleostomi</taxon>
        <taxon>Actinopterygii</taxon>
        <taxon>Neopterygii</taxon>
        <taxon>Teleostei</taxon>
        <taxon>Ostariophysi</taxon>
        <taxon>Cypriniformes</taxon>
        <taxon>Cyprinidae</taxon>
        <taxon>Cyprininae</taxon>
        <taxon>Cyprinus</taxon>
    </lineage>
</organism>
<accession>A0A9J8BD92</accession>
<evidence type="ECO:0000256" key="1">
    <source>
        <dbReference type="SAM" id="MobiDB-lite"/>
    </source>
</evidence>
<evidence type="ECO:0000313" key="2">
    <source>
        <dbReference type="Ensembl" id="ENSCCRP00000151250.1"/>
    </source>
</evidence>
<dbReference type="Gene3D" id="3.90.550.10">
    <property type="entry name" value="Spore Coat Polysaccharide Biosynthesis Protein SpsA, Chain A"/>
    <property type="match status" value="1"/>
</dbReference>
<protein>
    <submittedName>
        <fullName evidence="2">Uncharacterized protein</fullName>
    </submittedName>
</protein>
<proteinExistence type="predicted"/>
<name>A0A9J8BD92_CYPCA</name>
<reference evidence="2" key="2">
    <citation type="submission" date="2025-09" db="UniProtKB">
        <authorList>
            <consortium name="Ensembl"/>
        </authorList>
    </citation>
    <scope>IDENTIFICATION</scope>
</reference>